<dbReference type="PANTHER" id="PTHR43580:SF2">
    <property type="entry name" value="CYTOKINE-LIKE NUCLEAR FACTOR N-PAC"/>
    <property type="match status" value="1"/>
</dbReference>
<evidence type="ECO:0000313" key="7">
    <source>
        <dbReference type="EMBL" id="AIF67753.1"/>
    </source>
</evidence>
<dbReference type="Proteomes" id="UP000199735">
    <property type="component" value="Unassembled WGS sequence"/>
</dbReference>
<evidence type="ECO:0000259" key="5">
    <source>
        <dbReference type="Pfam" id="PF03446"/>
    </source>
</evidence>
<keyword evidence="3" id="KW-0520">NAD</keyword>
<dbReference type="EMBL" id="FOCD01000002">
    <property type="protein sequence ID" value="SEN38703.1"/>
    <property type="molecule type" value="Genomic_DNA"/>
</dbReference>
<dbReference type="GO" id="GO:0051287">
    <property type="term" value="F:NAD binding"/>
    <property type="evidence" value="ECO:0007669"/>
    <property type="project" value="InterPro"/>
</dbReference>
<dbReference type="RefSeq" id="WP_038563806.1">
    <property type="nucleotide sequence ID" value="NZ_CP008876.1"/>
</dbReference>
<sequence>MIGFIGLGIMGQNMAANLLEKGEQLVVYNRTKEKAQTLLDKGAVWAESPQKVGEQADIVFTMLTDPAAVKAVASGEDGLFSGMKENSLWVDVSTVKPAFTKEMAEAARAHHIRFVDAPVSGSKAPAQQGKLHFLVGGDEQDVKEITPLLEKMGQSIQHMGVNGNGSSTKLAVNMLLVQSLTGLSEAISFGEAVGLDREHLMDVLLALPVTSDIQAGKRDTILQQNFDPQFPLEHAYKDLQQISETAYEAGAPLPMTNSVKELYALAKKNGYGKQDVAAVYALLARD</sequence>
<dbReference type="Pfam" id="PF03446">
    <property type="entry name" value="NAD_binding_2"/>
    <property type="match status" value="1"/>
</dbReference>
<feature type="domain" description="3-hydroxyisobutyrate dehydrogenase-like NAD-binding" evidence="6">
    <location>
        <begin position="163"/>
        <end position="282"/>
    </location>
</feature>
<dbReference type="AlphaFoldDB" id="A0A075LTJ2"/>
<gene>
    <name evidence="7" type="ORF">GZ22_14635</name>
    <name evidence="8" type="ORF">SAMN04489762_2119</name>
</gene>
<dbReference type="InterPro" id="IPR006115">
    <property type="entry name" value="6PGDH_NADP-bd"/>
</dbReference>
<dbReference type="PROSITE" id="PS00895">
    <property type="entry name" value="3_HYDROXYISOBUT_DH"/>
    <property type="match status" value="1"/>
</dbReference>
<dbReference type="InterPro" id="IPR051265">
    <property type="entry name" value="HIBADH-related_NP60_sf"/>
</dbReference>
<evidence type="ECO:0000256" key="4">
    <source>
        <dbReference type="PIRSR" id="PIRSR000103-1"/>
    </source>
</evidence>
<dbReference type="HOGENOM" id="CLU_035117_0_0_9"/>
<comment type="similarity">
    <text evidence="1">Belongs to the HIBADH-related family.</text>
</comment>
<dbReference type="KEGG" id="tap:GZ22_14635"/>
<dbReference type="InterPro" id="IPR029154">
    <property type="entry name" value="HIBADH-like_NADP-bd"/>
</dbReference>
<organism evidence="7 9">
    <name type="scientific">Terribacillus saccharophilus</name>
    <dbReference type="NCBI Taxonomy" id="361277"/>
    <lineage>
        <taxon>Bacteria</taxon>
        <taxon>Bacillati</taxon>
        <taxon>Bacillota</taxon>
        <taxon>Bacilli</taxon>
        <taxon>Bacillales</taxon>
        <taxon>Bacillaceae</taxon>
        <taxon>Terribacillus</taxon>
    </lineage>
</organism>
<dbReference type="InterPro" id="IPR036291">
    <property type="entry name" value="NAD(P)-bd_dom_sf"/>
</dbReference>
<dbReference type="Proteomes" id="UP000027980">
    <property type="component" value="Chromosome"/>
</dbReference>
<evidence type="ECO:0000256" key="3">
    <source>
        <dbReference type="ARBA" id="ARBA00023027"/>
    </source>
</evidence>
<dbReference type="SUPFAM" id="SSF48179">
    <property type="entry name" value="6-phosphogluconate dehydrogenase C-terminal domain-like"/>
    <property type="match status" value="1"/>
</dbReference>
<dbReference type="OrthoDB" id="9786703at2"/>
<accession>A0A075LTJ2</accession>
<dbReference type="PIRSF" id="PIRSF000103">
    <property type="entry name" value="HIBADH"/>
    <property type="match status" value="1"/>
</dbReference>
<evidence type="ECO:0000256" key="1">
    <source>
        <dbReference type="ARBA" id="ARBA00009080"/>
    </source>
</evidence>
<evidence type="ECO:0000313" key="9">
    <source>
        <dbReference type="Proteomes" id="UP000027980"/>
    </source>
</evidence>
<dbReference type="Gene3D" id="3.40.50.720">
    <property type="entry name" value="NAD(P)-binding Rossmann-like Domain"/>
    <property type="match status" value="1"/>
</dbReference>
<dbReference type="InterPro" id="IPR015815">
    <property type="entry name" value="HIBADH-related"/>
</dbReference>
<protein>
    <submittedName>
        <fullName evidence="8">3-hydroxyisobutyrate dehydrogenase</fullName>
    </submittedName>
</protein>
<keyword evidence="2" id="KW-0560">Oxidoreductase</keyword>
<dbReference type="Pfam" id="PF14833">
    <property type="entry name" value="NAD_binding_11"/>
    <property type="match status" value="1"/>
</dbReference>
<dbReference type="InterPro" id="IPR013328">
    <property type="entry name" value="6PGD_dom2"/>
</dbReference>
<evidence type="ECO:0000313" key="8">
    <source>
        <dbReference type="EMBL" id="SEN38703.1"/>
    </source>
</evidence>
<dbReference type="InterPro" id="IPR002204">
    <property type="entry name" value="3-OH-isobutyrate_DH-rel_CS"/>
</dbReference>
<evidence type="ECO:0000313" key="10">
    <source>
        <dbReference type="Proteomes" id="UP000199735"/>
    </source>
</evidence>
<dbReference type="GO" id="GO:0050661">
    <property type="term" value="F:NADP binding"/>
    <property type="evidence" value="ECO:0007669"/>
    <property type="project" value="InterPro"/>
</dbReference>
<name>A0A075LTJ2_9BACI</name>
<evidence type="ECO:0000259" key="6">
    <source>
        <dbReference type="Pfam" id="PF14833"/>
    </source>
</evidence>
<reference evidence="7 9" key="1">
    <citation type="submission" date="2014-07" db="EMBL/GenBank/DDBJ databases">
        <title>Complete genome sequence of a moderately halophilic bacterium Terribacillus aidingensis MP602, isolated from Cryptomeria fortunei in Tianmu mountain in China.</title>
        <authorList>
            <person name="Wang Y."/>
            <person name="Lu P."/>
            <person name="Zhang L."/>
        </authorList>
    </citation>
    <scope>NUCLEOTIDE SEQUENCE [LARGE SCALE GENOMIC DNA]</scope>
    <source>
        <strain evidence="7 9">MP602</strain>
    </source>
</reference>
<accession>A0AAX2EG62</accession>
<dbReference type="GeneID" id="34222952"/>
<evidence type="ECO:0000256" key="2">
    <source>
        <dbReference type="ARBA" id="ARBA00023002"/>
    </source>
</evidence>
<dbReference type="Gene3D" id="1.10.1040.10">
    <property type="entry name" value="N-(1-d-carboxylethyl)-l-norvaline Dehydrogenase, domain 2"/>
    <property type="match status" value="1"/>
</dbReference>
<reference evidence="8 10" key="2">
    <citation type="submission" date="2016-10" db="EMBL/GenBank/DDBJ databases">
        <authorList>
            <person name="Varghese N."/>
            <person name="Submissions S."/>
        </authorList>
    </citation>
    <scope>NUCLEOTIDE SEQUENCE [LARGE SCALE GENOMIC DNA]</scope>
    <source>
        <strain evidence="8 10">DSM 21619</strain>
    </source>
</reference>
<dbReference type="GO" id="GO:0016491">
    <property type="term" value="F:oxidoreductase activity"/>
    <property type="evidence" value="ECO:0007669"/>
    <property type="project" value="UniProtKB-KW"/>
</dbReference>
<dbReference type="PANTHER" id="PTHR43580">
    <property type="entry name" value="OXIDOREDUCTASE GLYR1-RELATED"/>
    <property type="match status" value="1"/>
</dbReference>
<dbReference type="EMBL" id="CP008876">
    <property type="protein sequence ID" value="AIF67753.1"/>
    <property type="molecule type" value="Genomic_DNA"/>
</dbReference>
<dbReference type="GO" id="GO:0016054">
    <property type="term" value="P:organic acid catabolic process"/>
    <property type="evidence" value="ECO:0007669"/>
    <property type="project" value="UniProtKB-ARBA"/>
</dbReference>
<dbReference type="InterPro" id="IPR008927">
    <property type="entry name" value="6-PGluconate_DH-like_C_sf"/>
</dbReference>
<proteinExistence type="inferred from homology"/>
<feature type="active site" evidence="4">
    <location>
        <position position="169"/>
    </location>
</feature>
<feature type="domain" description="6-phosphogluconate dehydrogenase NADP-binding" evidence="5">
    <location>
        <begin position="2"/>
        <end position="160"/>
    </location>
</feature>
<dbReference type="SUPFAM" id="SSF51735">
    <property type="entry name" value="NAD(P)-binding Rossmann-fold domains"/>
    <property type="match status" value="1"/>
</dbReference>